<comment type="subcellular location">
    <subcellularLocation>
        <location evidence="1">Nucleus</location>
    </subcellularLocation>
</comment>
<dbReference type="GeneID" id="35402709"/>
<dbReference type="InterPro" id="IPR001138">
    <property type="entry name" value="Zn2Cys6_DnaBD"/>
</dbReference>
<name>S0ENJ5_GIBF5</name>
<dbReference type="CDD" id="cd00067">
    <property type="entry name" value="GAL4"/>
    <property type="match status" value="1"/>
</dbReference>
<protein>
    <submittedName>
        <fullName evidence="6">Related to fumonisin cluster-transcription factor</fullName>
    </submittedName>
</protein>
<dbReference type="PANTHER" id="PTHR46910:SF3">
    <property type="entry name" value="HALOTOLERANCE PROTEIN 9-RELATED"/>
    <property type="match status" value="1"/>
</dbReference>
<dbReference type="GO" id="GO:0000981">
    <property type="term" value="F:DNA-binding transcription factor activity, RNA polymerase II-specific"/>
    <property type="evidence" value="ECO:0007669"/>
    <property type="project" value="InterPro"/>
</dbReference>
<dbReference type="VEuPathDB" id="FungiDB:FFUJ_09240"/>
<gene>
    <name evidence="6" type="ORF">FFUJ_09240</name>
</gene>
<dbReference type="GO" id="GO:0005634">
    <property type="term" value="C:nucleus"/>
    <property type="evidence" value="ECO:0007669"/>
    <property type="project" value="UniProtKB-SubCell"/>
</dbReference>
<feature type="region of interest" description="Disordered" evidence="5">
    <location>
        <begin position="99"/>
        <end position="125"/>
    </location>
</feature>
<dbReference type="GO" id="GO:0003677">
    <property type="term" value="F:DNA binding"/>
    <property type="evidence" value="ECO:0007669"/>
    <property type="project" value="UniProtKB-KW"/>
</dbReference>
<reference evidence="7" key="1">
    <citation type="journal article" date="2013" name="PLoS Pathog.">
        <title>Deciphering the cryptic genome: genome-wide analyses of the rice pathogen Fusarium fujikuroi reveal complex regulation of secondary metabolism and novel metabolites.</title>
        <authorList>
            <person name="Wiemann P."/>
            <person name="Sieber C.M."/>
            <person name="von Bargen K.W."/>
            <person name="Studt L."/>
            <person name="Niehaus E.M."/>
            <person name="Espino J.J."/>
            <person name="Huss K."/>
            <person name="Michielse C.B."/>
            <person name="Albermann S."/>
            <person name="Wagner D."/>
            <person name="Bergner S.V."/>
            <person name="Connolly L.R."/>
            <person name="Fischer A."/>
            <person name="Reuter G."/>
            <person name="Kleigrewe K."/>
            <person name="Bald T."/>
            <person name="Wingfield B.D."/>
            <person name="Ophir R."/>
            <person name="Freeman S."/>
            <person name="Hippler M."/>
            <person name="Smith K.M."/>
            <person name="Brown D.W."/>
            <person name="Proctor R.H."/>
            <person name="Munsterkotter M."/>
            <person name="Freitag M."/>
            <person name="Humpf H.U."/>
            <person name="Guldener U."/>
            <person name="Tudzynski B."/>
        </authorList>
    </citation>
    <scope>NUCLEOTIDE SEQUENCE [LARGE SCALE GENOMIC DNA]</scope>
    <source>
        <strain evidence="7">CBS 195.34 / IMI 58289 / NRRL A-6831</strain>
    </source>
</reference>
<dbReference type="STRING" id="1279085.S0ENJ5"/>
<dbReference type="EMBL" id="HF679031">
    <property type="protein sequence ID" value="CCT74153.1"/>
    <property type="molecule type" value="Genomic_DNA"/>
</dbReference>
<evidence type="ECO:0000256" key="5">
    <source>
        <dbReference type="SAM" id="MobiDB-lite"/>
    </source>
</evidence>
<dbReference type="RefSeq" id="XP_023436231.1">
    <property type="nucleotide sequence ID" value="XM_023568881.1"/>
</dbReference>
<evidence type="ECO:0000313" key="6">
    <source>
        <dbReference type="EMBL" id="CCT74153.1"/>
    </source>
</evidence>
<evidence type="ECO:0000256" key="2">
    <source>
        <dbReference type="ARBA" id="ARBA00022723"/>
    </source>
</evidence>
<dbReference type="GO" id="GO:0008270">
    <property type="term" value="F:zinc ion binding"/>
    <property type="evidence" value="ECO:0007669"/>
    <property type="project" value="InterPro"/>
</dbReference>
<dbReference type="InterPro" id="IPR050987">
    <property type="entry name" value="AtrR-like"/>
</dbReference>
<dbReference type="AlphaFoldDB" id="S0ENJ5"/>
<sequence length="722" mass="79750">MTEPIVFVEDNPAGVDSGHKPRFRRRRGACESCKRRKVRCEVLHFLLCTSLMVLRLGNGSNPCNQCQVRFQLRQKSPKPEANWQKSSIDCQYKASSWKTNDGYTERGPSESPLPIARGSLTPPQTVTLPSPIGAVTYTGSVEESSASGIDGSDPHSLSMRLSNTGSTINTDSTDISQWQDWLINSDVPFGDSMQLTGTSDDFLTDWLDPQLVNPPNTAAITQTLSGENLSRPSGLLLGTADPLPSNSDSDLNGTRNELIASFFHKLRSQRPFILCDGNSETILNNNTMGHREFHDTKFISRCLDTCYADPEGIRVFLERKSVDSVADEVAKGASAVDRETSVLFHSVMAIGCHGLSLEQGHHTIGKQKYSVSMIFKEALYMRQNLRDKPTLRGLQALLTMAYFSGRVGDDSTSSLLADAAVCAQTLELHSASAIEKQYNSSSEQQVAKRALWFLNSLEKPRCLAEGLLPLIHDDLIDYDPPSSASHSPDEVDWFAINARFATICYSIIRERPRGKLGRSSPRRGQGQASQQSASSTISRIESLLDEWRGDLPFASESNATESNEFAALTCSERRHRIKCLNKYWSAVIATHSGQARVVVVDGGEGVGSSKERCVEAAQEILKNSHYITSTDILYDISLYYYITVATRVIMTAVIREAFAGDLAEDRVRKNTKIPRKETRYGSLTSYMGIAIGLFSRLSLDIDVPVDEVTELGKLGRQIMKCQ</sequence>
<keyword evidence="2" id="KW-0479">Metal-binding</keyword>
<keyword evidence="3" id="KW-0238">DNA-binding</keyword>
<evidence type="ECO:0000256" key="4">
    <source>
        <dbReference type="ARBA" id="ARBA00023242"/>
    </source>
</evidence>
<dbReference type="PANTHER" id="PTHR46910">
    <property type="entry name" value="TRANSCRIPTION FACTOR PDR1"/>
    <property type="match status" value="1"/>
</dbReference>
<dbReference type="CDD" id="cd12148">
    <property type="entry name" value="fungal_TF_MHR"/>
    <property type="match status" value="1"/>
</dbReference>
<feature type="region of interest" description="Disordered" evidence="5">
    <location>
        <begin position="514"/>
        <end position="535"/>
    </location>
</feature>
<feature type="compositionally biased region" description="Low complexity" evidence="5">
    <location>
        <begin position="517"/>
        <end position="535"/>
    </location>
</feature>
<accession>S0ENJ5</accession>
<keyword evidence="4" id="KW-0539">Nucleus</keyword>
<organism evidence="6 7">
    <name type="scientific">Gibberella fujikuroi (strain CBS 195.34 / IMI 58289 / NRRL A-6831)</name>
    <name type="common">Bakanae and foot rot disease fungus</name>
    <name type="synonym">Fusarium fujikuroi</name>
    <dbReference type="NCBI Taxonomy" id="1279085"/>
    <lineage>
        <taxon>Eukaryota</taxon>
        <taxon>Fungi</taxon>
        <taxon>Dikarya</taxon>
        <taxon>Ascomycota</taxon>
        <taxon>Pezizomycotina</taxon>
        <taxon>Sordariomycetes</taxon>
        <taxon>Hypocreomycetidae</taxon>
        <taxon>Hypocreales</taxon>
        <taxon>Nectriaceae</taxon>
        <taxon>Fusarium</taxon>
        <taxon>Fusarium fujikuroi species complex</taxon>
    </lineage>
</organism>
<keyword evidence="7" id="KW-1185">Reference proteome</keyword>
<dbReference type="Proteomes" id="UP000016800">
    <property type="component" value="Chromosome IX"/>
</dbReference>
<proteinExistence type="predicted"/>
<dbReference type="HOGENOM" id="CLU_402354_0_0_1"/>
<evidence type="ECO:0000313" key="7">
    <source>
        <dbReference type="Proteomes" id="UP000016800"/>
    </source>
</evidence>
<evidence type="ECO:0000256" key="1">
    <source>
        <dbReference type="ARBA" id="ARBA00004123"/>
    </source>
</evidence>
<evidence type="ECO:0000256" key="3">
    <source>
        <dbReference type="ARBA" id="ARBA00023125"/>
    </source>
</evidence>